<name>A0A172RZJ9_9ACTN</name>
<evidence type="ECO:0000256" key="1">
    <source>
        <dbReference type="ARBA" id="ARBA00023186"/>
    </source>
</evidence>
<organism evidence="2 3">
    <name type="scientific">Denitrobacterium detoxificans</name>
    <dbReference type="NCBI Taxonomy" id="79604"/>
    <lineage>
        <taxon>Bacteria</taxon>
        <taxon>Bacillati</taxon>
        <taxon>Actinomycetota</taxon>
        <taxon>Coriobacteriia</taxon>
        <taxon>Eggerthellales</taxon>
        <taxon>Eggerthellaceae</taxon>
        <taxon>Denitrobacterium</taxon>
    </lineage>
</organism>
<dbReference type="InterPro" id="IPR020945">
    <property type="entry name" value="DMSO/NO3_reduct_chaperone"/>
</dbReference>
<proteinExistence type="predicted"/>
<evidence type="ECO:0000313" key="2">
    <source>
        <dbReference type="EMBL" id="SEO53284.1"/>
    </source>
</evidence>
<dbReference type="Proteomes" id="UP000182975">
    <property type="component" value="Unassembled WGS sequence"/>
</dbReference>
<sequence length="220" mass="24584">MTQSQPEITQEQLEAIAFVGNTLGPLFYHDPASGTTDALFEALGGINVTETAAAWPFAKEAESAEALEQIVAALREVKDDKTALAEEFRRLFVGPARKAAAPWGSVYTDRESVIFGKTCLDLRDWMGEHGIEAVVKEKHEPEDHIGLMLMLAAWIATNRPELTREYLELHLLTWAPHFLELMQQEAKHPFYQGLAQLTHATLVGAQEELALDVTVPRFFR</sequence>
<protein>
    <submittedName>
        <fullName evidence="2">Chaperone TorD involved in molybdoenzyme TorA maturation</fullName>
    </submittedName>
</protein>
<dbReference type="EMBL" id="FOEC01000002">
    <property type="protein sequence ID" value="SEO53284.1"/>
    <property type="molecule type" value="Genomic_DNA"/>
</dbReference>
<dbReference type="NCBIfam" id="NF008632">
    <property type="entry name" value="PRK11621.1"/>
    <property type="match status" value="1"/>
</dbReference>
<dbReference type="InterPro" id="IPR026269">
    <property type="entry name" value="DmsD-type"/>
</dbReference>
<reference evidence="3" key="1">
    <citation type="submission" date="2016-10" db="EMBL/GenBank/DDBJ databases">
        <authorList>
            <person name="Varghese N."/>
        </authorList>
    </citation>
    <scope>NUCLEOTIDE SEQUENCE [LARGE SCALE GENOMIC DNA]</scope>
    <source>
        <strain evidence="3">DSM 21843</strain>
    </source>
</reference>
<dbReference type="OrthoDB" id="3174863at2"/>
<keyword evidence="1" id="KW-0143">Chaperone</keyword>
<dbReference type="SUPFAM" id="SSF89155">
    <property type="entry name" value="TorD-like"/>
    <property type="match status" value="1"/>
</dbReference>
<dbReference type="KEGG" id="ddt:AAY81_08300"/>
<dbReference type="Gene3D" id="1.10.3480.10">
    <property type="entry name" value="TorD-like"/>
    <property type="match status" value="1"/>
</dbReference>
<dbReference type="PANTHER" id="PTHR34227:SF13">
    <property type="entry name" value="TAT PROOFREADING CHAPERONE DMSD-RELATED"/>
    <property type="match status" value="1"/>
</dbReference>
<dbReference type="AlphaFoldDB" id="A0A172RZJ9"/>
<dbReference type="Pfam" id="PF02613">
    <property type="entry name" value="Nitrate_red_del"/>
    <property type="match status" value="1"/>
</dbReference>
<accession>A0A172RZJ9</accession>
<dbReference type="InterPro" id="IPR050289">
    <property type="entry name" value="TorD/DmsD_chaperones"/>
</dbReference>
<dbReference type="PIRSF" id="PIRSF004690">
    <property type="entry name" value="DmsD"/>
    <property type="match status" value="1"/>
</dbReference>
<dbReference type="PATRIC" id="fig|79604.3.peg.1664"/>
<dbReference type="InterPro" id="IPR036411">
    <property type="entry name" value="TorD-like_sf"/>
</dbReference>
<dbReference type="RefSeq" id="WP_066663846.1">
    <property type="nucleotide sequence ID" value="NZ_CP011402.1"/>
</dbReference>
<dbReference type="STRING" id="79604.AAY81_08300"/>
<evidence type="ECO:0000313" key="3">
    <source>
        <dbReference type="Proteomes" id="UP000182975"/>
    </source>
</evidence>
<keyword evidence="3" id="KW-1185">Reference proteome</keyword>
<gene>
    <name evidence="2" type="ORF">SAMN02910314_00478</name>
</gene>
<dbReference type="PANTHER" id="PTHR34227">
    <property type="entry name" value="CHAPERONE PROTEIN YCDY"/>
    <property type="match status" value="1"/>
</dbReference>